<protein>
    <submittedName>
        <fullName evidence="1">Uncharacterized protein</fullName>
    </submittedName>
</protein>
<evidence type="ECO:0000313" key="1">
    <source>
        <dbReference type="EMBL" id="AXJ05545.1"/>
    </source>
</evidence>
<sequence length="105" mass="11174">MLPALEFKEADGNGVIKLSEIDSHAIGVIAPLSDPQQGDEADIFANEDLIATVTLSTSGETEFEVSKRRLLDFAGAGPTSFKYVVYMGGGGSDLPSEVKDFVIEH</sequence>
<accession>A0A345UYJ3</accession>
<proteinExistence type="predicted"/>
<gene>
    <name evidence="1" type="ORF">CFN16_15880</name>
</gene>
<dbReference type="AlphaFoldDB" id="A0A345UYJ3"/>
<name>A0A345UYJ3_PSEFL</name>
<dbReference type="EMBL" id="CP022313">
    <property type="protein sequence ID" value="AXJ05545.1"/>
    <property type="molecule type" value="Genomic_DNA"/>
</dbReference>
<organism evidence="1 2">
    <name type="scientific">Pseudomonas fluorescens</name>
    <dbReference type="NCBI Taxonomy" id="294"/>
    <lineage>
        <taxon>Bacteria</taxon>
        <taxon>Pseudomonadati</taxon>
        <taxon>Pseudomonadota</taxon>
        <taxon>Gammaproteobacteria</taxon>
        <taxon>Pseudomonadales</taxon>
        <taxon>Pseudomonadaceae</taxon>
        <taxon>Pseudomonas</taxon>
    </lineage>
</organism>
<dbReference type="Proteomes" id="UP000254535">
    <property type="component" value="Chromosome"/>
</dbReference>
<reference evidence="1 2" key="1">
    <citation type="submission" date="2017-07" db="EMBL/GenBank/DDBJ databases">
        <title>Genome sequence of Pseudomonas NEP1.</title>
        <authorList>
            <person name="Nascimento F.X."/>
        </authorList>
    </citation>
    <scope>NUCLEOTIDE SEQUENCE [LARGE SCALE GENOMIC DNA]</scope>
    <source>
        <strain evidence="1 2">NEP1</strain>
    </source>
</reference>
<evidence type="ECO:0000313" key="2">
    <source>
        <dbReference type="Proteomes" id="UP000254535"/>
    </source>
</evidence>